<name>A0A1Q9A7H2_9HYPH</name>
<evidence type="ECO:0000313" key="3">
    <source>
        <dbReference type="EMBL" id="OLP50486.1"/>
    </source>
</evidence>
<feature type="domain" description="N-acetyltransferase" evidence="1">
    <location>
        <begin position="72"/>
        <end position="205"/>
    </location>
</feature>
<evidence type="ECO:0000313" key="4">
    <source>
        <dbReference type="Proteomes" id="UP000185598"/>
    </source>
</evidence>
<dbReference type="GO" id="GO:0005840">
    <property type="term" value="C:ribosome"/>
    <property type="evidence" value="ECO:0007669"/>
    <property type="project" value="UniProtKB-KW"/>
</dbReference>
<protein>
    <submittedName>
        <fullName evidence="3">GNAT family N-acetyltransferase</fullName>
    </submittedName>
    <submittedName>
        <fullName evidence="2">Ribosomal protein S18 acetylase RimI-like enzyme</fullName>
    </submittedName>
</protein>
<dbReference type="Gene3D" id="3.40.630.30">
    <property type="match status" value="1"/>
</dbReference>
<dbReference type="EMBL" id="JACIED010000003">
    <property type="protein sequence ID" value="MBB4008327.1"/>
    <property type="molecule type" value="Genomic_DNA"/>
</dbReference>
<evidence type="ECO:0000259" key="1">
    <source>
        <dbReference type="PROSITE" id="PS51186"/>
    </source>
</evidence>
<dbReference type="InterPro" id="IPR000182">
    <property type="entry name" value="GNAT_dom"/>
</dbReference>
<dbReference type="GO" id="GO:0016747">
    <property type="term" value="F:acyltransferase activity, transferring groups other than amino-acyl groups"/>
    <property type="evidence" value="ECO:0007669"/>
    <property type="project" value="InterPro"/>
</dbReference>
<evidence type="ECO:0000313" key="2">
    <source>
        <dbReference type="EMBL" id="MBB4008327.1"/>
    </source>
</evidence>
<dbReference type="RefSeq" id="WP_075614378.1">
    <property type="nucleotide sequence ID" value="NZ_JACIED010000003.1"/>
</dbReference>
<dbReference type="Proteomes" id="UP000544107">
    <property type="component" value="Unassembled WGS sequence"/>
</dbReference>
<dbReference type="PANTHER" id="PTHR13170:SF16">
    <property type="entry name" value="PROTEIN O-GLCNACASE"/>
    <property type="match status" value="1"/>
</dbReference>
<keyword evidence="4" id="KW-1185">Reference proteome</keyword>
<dbReference type="PANTHER" id="PTHR13170">
    <property type="entry name" value="O-GLCNACASE"/>
    <property type="match status" value="1"/>
</dbReference>
<dbReference type="OrthoDB" id="8593648at2"/>
<dbReference type="Pfam" id="PF00583">
    <property type="entry name" value="Acetyltransf_1"/>
    <property type="match status" value="1"/>
</dbReference>
<comment type="caution">
    <text evidence="3">The sequence shown here is derived from an EMBL/GenBank/DDBJ whole genome shotgun (WGS) entry which is preliminary data.</text>
</comment>
<sequence>MSDTNPTASIAIRTARPTDEAAVLDICLRTADRGQDGTQCYGDPRLPGFVWALPYLRFCPESALVVTCDEVVMGYCVAASDTVAYEDRLAAEWWPKLKVELQDFSATTAQDENVLAYILEAPRTPPHVTDLYPAHLHINLLPALQHGGHGSKLLRHQLQWLSNSGVAGVHLGVDPRNEGVTSFYGKFGFAEIGRMPSIVMGKRFA</sequence>
<dbReference type="PROSITE" id="PS51186">
    <property type="entry name" value="GNAT"/>
    <property type="match status" value="1"/>
</dbReference>
<evidence type="ECO:0000313" key="5">
    <source>
        <dbReference type="Proteomes" id="UP000544107"/>
    </source>
</evidence>
<dbReference type="EMBL" id="MKIN01000021">
    <property type="protein sequence ID" value="OLP50486.1"/>
    <property type="molecule type" value="Genomic_DNA"/>
</dbReference>
<dbReference type="InterPro" id="IPR051822">
    <property type="entry name" value="Glycosyl_Hydrolase_84"/>
</dbReference>
<keyword evidence="2" id="KW-0689">Ribosomal protein</keyword>
<dbReference type="InterPro" id="IPR016181">
    <property type="entry name" value="Acyl_CoA_acyltransferase"/>
</dbReference>
<keyword evidence="3" id="KW-0808">Transferase</keyword>
<accession>A0A1Q9A7H2</accession>
<reference evidence="2 5" key="2">
    <citation type="submission" date="2020-08" db="EMBL/GenBank/DDBJ databases">
        <title>Genomic Encyclopedia of Type Strains, Phase IV (KMG-IV): sequencing the most valuable type-strain genomes for metagenomic binning, comparative biology and taxonomic classification.</title>
        <authorList>
            <person name="Goeker M."/>
        </authorList>
    </citation>
    <scope>NUCLEOTIDE SEQUENCE [LARGE SCALE GENOMIC DNA]</scope>
    <source>
        <strain evidence="2 5">DSM 100021</strain>
    </source>
</reference>
<dbReference type="SUPFAM" id="SSF55729">
    <property type="entry name" value="Acyl-CoA N-acyltransferases (Nat)"/>
    <property type="match status" value="1"/>
</dbReference>
<dbReference type="Proteomes" id="UP000185598">
    <property type="component" value="Unassembled WGS sequence"/>
</dbReference>
<proteinExistence type="predicted"/>
<dbReference type="AlphaFoldDB" id="A0A1Q9A7H2"/>
<organism evidence="3 4">
    <name type="scientific">Allorhizobium taibaishanense</name>
    <dbReference type="NCBI Taxonomy" id="887144"/>
    <lineage>
        <taxon>Bacteria</taxon>
        <taxon>Pseudomonadati</taxon>
        <taxon>Pseudomonadota</taxon>
        <taxon>Alphaproteobacteria</taxon>
        <taxon>Hyphomicrobiales</taxon>
        <taxon>Rhizobiaceae</taxon>
        <taxon>Rhizobium/Agrobacterium group</taxon>
        <taxon>Allorhizobium</taxon>
    </lineage>
</organism>
<keyword evidence="2" id="KW-0687">Ribonucleoprotein</keyword>
<gene>
    <name evidence="3" type="ORF">BJF91_14470</name>
    <name evidence="2" type="ORF">GGQ71_002607</name>
</gene>
<dbReference type="STRING" id="887144.BJF91_14470"/>
<reference evidence="3 4" key="1">
    <citation type="submission" date="2016-09" db="EMBL/GenBank/DDBJ databases">
        <title>Rhizobium oryziradicis sp. nov., isolated from the root of rice.</title>
        <authorList>
            <person name="Zhao J."/>
            <person name="Zhang X."/>
        </authorList>
    </citation>
    <scope>NUCLEOTIDE SEQUENCE [LARGE SCALE GENOMIC DNA]</scope>
    <source>
        <strain evidence="3 4">14971</strain>
    </source>
</reference>